<comment type="similarity">
    <text evidence="1">Belongs to the carbohydrate kinase PfkB family.</text>
</comment>
<dbReference type="GO" id="GO:0016301">
    <property type="term" value="F:kinase activity"/>
    <property type="evidence" value="ECO:0007669"/>
    <property type="project" value="UniProtKB-KW"/>
</dbReference>
<organism evidence="5 6">
    <name type="scientific">Stutzerimonas nosocomialis</name>
    <dbReference type="NCBI Taxonomy" id="1056496"/>
    <lineage>
        <taxon>Bacteria</taxon>
        <taxon>Pseudomonadati</taxon>
        <taxon>Pseudomonadota</taxon>
        <taxon>Gammaproteobacteria</taxon>
        <taxon>Pseudomonadales</taxon>
        <taxon>Pseudomonadaceae</taxon>
        <taxon>Stutzerimonas</taxon>
    </lineage>
</organism>
<name>A0A5R9QC04_9GAMM</name>
<gene>
    <name evidence="5" type="ORF">DN820_16755</name>
</gene>
<dbReference type="InterPro" id="IPR011611">
    <property type="entry name" value="PfkB_dom"/>
</dbReference>
<dbReference type="SUPFAM" id="SSF53613">
    <property type="entry name" value="Ribokinase-like"/>
    <property type="match status" value="1"/>
</dbReference>
<evidence type="ECO:0000313" key="6">
    <source>
        <dbReference type="Proteomes" id="UP000306753"/>
    </source>
</evidence>
<dbReference type="Proteomes" id="UP000306753">
    <property type="component" value="Unassembled WGS sequence"/>
</dbReference>
<dbReference type="InterPro" id="IPR029056">
    <property type="entry name" value="Ribokinase-like"/>
</dbReference>
<accession>A0A5R9QC04</accession>
<evidence type="ECO:0000256" key="3">
    <source>
        <dbReference type="ARBA" id="ARBA00022777"/>
    </source>
</evidence>
<feature type="domain" description="Carbohydrate kinase PfkB" evidence="4">
    <location>
        <begin position="9"/>
        <end position="301"/>
    </location>
</feature>
<evidence type="ECO:0000256" key="2">
    <source>
        <dbReference type="ARBA" id="ARBA00022679"/>
    </source>
</evidence>
<comment type="caution">
    <text evidence="5">The sequence shown here is derived from an EMBL/GenBank/DDBJ whole genome shotgun (WGS) entry which is preliminary data.</text>
</comment>
<dbReference type="Pfam" id="PF00294">
    <property type="entry name" value="PfkB"/>
    <property type="match status" value="1"/>
</dbReference>
<dbReference type="PANTHER" id="PTHR10584">
    <property type="entry name" value="SUGAR KINASE"/>
    <property type="match status" value="1"/>
</dbReference>
<evidence type="ECO:0000256" key="1">
    <source>
        <dbReference type="ARBA" id="ARBA00010688"/>
    </source>
</evidence>
<keyword evidence="2" id="KW-0808">Transferase</keyword>
<dbReference type="GO" id="GO:0006796">
    <property type="term" value="P:phosphate-containing compound metabolic process"/>
    <property type="evidence" value="ECO:0007669"/>
    <property type="project" value="UniProtKB-ARBA"/>
</dbReference>
<proteinExistence type="inferred from homology"/>
<protein>
    <submittedName>
        <fullName evidence="5">Ribokinase</fullName>
    </submittedName>
</protein>
<dbReference type="PROSITE" id="PS00583">
    <property type="entry name" value="PFKB_KINASES_1"/>
    <property type="match status" value="1"/>
</dbReference>
<evidence type="ECO:0000259" key="4">
    <source>
        <dbReference type="Pfam" id="PF00294"/>
    </source>
</evidence>
<dbReference type="Gene3D" id="3.40.1190.20">
    <property type="match status" value="1"/>
</dbReference>
<keyword evidence="3 5" id="KW-0418">Kinase</keyword>
<evidence type="ECO:0000313" key="5">
    <source>
        <dbReference type="EMBL" id="TLX62332.1"/>
    </source>
</evidence>
<dbReference type="RefSeq" id="WP_138412338.1">
    <property type="nucleotide sequence ID" value="NZ_QLAG01000023.1"/>
</dbReference>
<dbReference type="PRINTS" id="PR00990">
    <property type="entry name" value="RIBOKINASE"/>
</dbReference>
<keyword evidence="6" id="KW-1185">Reference proteome</keyword>
<dbReference type="EMBL" id="QLAG01000023">
    <property type="protein sequence ID" value="TLX62332.1"/>
    <property type="molecule type" value="Genomic_DNA"/>
</dbReference>
<dbReference type="PANTHER" id="PTHR10584:SF166">
    <property type="entry name" value="RIBOKINASE"/>
    <property type="match status" value="1"/>
</dbReference>
<dbReference type="InterPro" id="IPR002173">
    <property type="entry name" value="Carboh/pur_kinase_PfkB_CS"/>
</dbReference>
<dbReference type="InterPro" id="IPR002139">
    <property type="entry name" value="Ribo/fructo_kinase"/>
</dbReference>
<dbReference type="AlphaFoldDB" id="A0A5R9QC04"/>
<reference evidence="5 6" key="1">
    <citation type="journal article" date="2017" name="Eur. J. Clin. Microbiol. Infect. Dis.">
        <title>Uncommonly isolated clinical Pseudomonas: identification and phylogenetic assignation.</title>
        <authorList>
            <person name="Mulet M."/>
            <person name="Gomila M."/>
            <person name="Ramirez A."/>
            <person name="Cardew S."/>
            <person name="Moore E.R."/>
            <person name="Lalucat J."/>
            <person name="Garcia-Valdes E."/>
        </authorList>
    </citation>
    <scope>NUCLEOTIDE SEQUENCE [LARGE SCALE GENOMIC DNA]</scope>
    <source>
        <strain evidence="5 6">SD129</strain>
    </source>
</reference>
<sequence length="324" mass="33871">MNAPPRPTLLSLGSINADFQVRVDQPPGSEETLLAHDFCRLAGGKASNTAWLGATLGHRSLLLGRVGDDELAEQALGSLREAGVDVSGVTVAEGKPTAVSMIMVPPDGKKHIVLATNANDCWDEPAIDAMVRLIERTESPACLVVDCEVPAAVVLPAVEAATGKDIPVVLDPSFPDRVPDELLSRLQAVTPNTSEARALTGREIQGLHDAAWATRQLRDRGVRIACIKLGDGGCVLDAGEGAIHVPPGEVQATDSTGAGDAFTGVFAIALLEGREPLEAAAWGVAAANLAVTAYGSKPAYPDRQQVSSMAARLLRDARCLDEAR</sequence>